<dbReference type="PANTHER" id="PTHR35602">
    <property type="entry name" value="ESTERASE YQIA-RELATED"/>
    <property type="match status" value="1"/>
</dbReference>
<dbReference type="InterPro" id="IPR029058">
    <property type="entry name" value="AB_hydrolase_fold"/>
</dbReference>
<evidence type="ECO:0000313" key="1">
    <source>
        <dbReference type="EMBL" id="TBO29432.1"/>
    </source>
</evidence>
<dbReference type="RefSeq" id="WP_130968727.1">
    <property type="nucleotide sequence ID" value="NZ_SIXI01000005.1"/>
</dbReference>
<dbReference type="PANTHER" id="PTHR35602:SF3">
    <property type="entry name" value="ESTERASE YQIA"/>
    <property type="match status" value="1"/>
</dbReference>
<dbReference type="AlphaFoldDB" id="A0A4Q9H2W2"/>
<reference evidence="1 2" key="1">
    <citation type="submission" date="2019-02" db="EMBL/GenBank/DDBJ databases">
        <title>Aquabacterium sp. strain KMB7.</title>
        <authorList>
            <person name="Chen W.-M."/>
        </authorList>
    </citation>
    <scope>NUCLEOTIDE SEQUENCE [LARGE SCALE GENOMIC DNA]</scope>
    <source>
        <strain evidence="1 2">KMB7</strain>
    </source>
</reference>
<gene>
    <name evidence="1" type="ORF">EYS42_13610</name>
</gene>
<proteinExistence type="predicted"/>
<dbReference type="EMBL" id="SIXI01000005">
    <property type="protein sequence ID" value="TBO29432.1"/>
    <property type="molecule type" value="Genomic_DNA"/>
</dbReference>
<accession>A0A4Q9H2W2</accession>
<comment type="caution">
    <text evidence="1">The sequence shown here is derived from an EMBL/GenBank/DDBJ whole genome shotgun (WGS) entry which is preliminary data.</text>
</comment>
<dbReference type="Gene3D" id="3.40.50.1820">
    <property type="entry name" value="alpha/beta hydrolase"/>
    <property type="match status" value="1"/>
</dbReference>
<dbReference type="SUPFAM" id="SSF53474">
    <property type="entry name" value="alpha/beta-Hydrolases"/>
    <property type="match status" value="1"/>
</dbReference>
<dbReference type="Pfam" id="PF05728">
    <property type="entry name" value="UPF0227"/>
    <property type="match status" value="1"/>
</dbReference>
<dbReference type="Proteomes" id="UP000292120">
    <property type="component" value="Unassembled WGS sequence"/>
</dbReference>
<evidence type="ECO:0000313" key="2">
    <source>
        <dbReference type="Proteomes" id="UP000292120"/>
    </source>
</evidence>
<organism evidence="1 2">
    <name type="scientific">Aquabacterium lacunae</name>
    <dbReference type="NCBI Taxonomy" id="2528630"/>
    <lineage>
        <taxon>Bacteria</taxon>
        <taxon>Pseudomonadati</taxon>
        <taxon>Pseudomonadota</taxon>
        <taxon>Betaproteobacteria</taxon>
        <taxon>Burkholderiales</taxon>
        <taxon>Aquabacterium</taxon>
    </lineage>
</organism>
<sequence length="197" mass="21675">MTPATHLLYLHGFRSSPASTKAQRMARHVAERAAQGRQITWACPQLPPSPREAWALMQTVVQHWPAETTAIVGSSLGGFYATALAQDLGCRAAFINPAVAPARDLARYIGEQTSFHDPEDRFFFQPAFIEEFKALAPYPVQPPAHWWLLVAQGDEVLDWQEMVAAYPGCAMKVLPGSDHAVSDFEDHLPALVQALGL</sequence>
<protein>
    <submittedName>
        <fullName evidence="1">Esterase</fullName>
    </submittedName>
</protein>
<name>A0A4Q9H2W2_9BURK</name>
<dbReference type="OrthoDB" id="9814831at2"/>
<dbReference type="InterPro" id="IPR008886">
    <property type="entry name" value="UPF0227/Esterase_YqiA"/>
</dbReference>
<keyword evidence="2" id="KW-1185">Reference proteome</keyword>